<feature type="transmembrane region" description="Helical" evidence="9">
    <location>
        <begin position="400"/>
        <end position="419"/>
    </location>
</feature>
<dbReference type="HOGENOM" id="CLU_024508_0_1_12"/>
<evidence type="ECO:0000256" key="1">
    <source>
        <dbReference type="ARBA" id="ARBA00004651"/>
    </source>
</evidence>
<dbReference type="EMBL" id="CP004305">
    <property type="protein sequence ID" value="AHH07195.1"/>
    <property type="molecule type" value="Genomic_DNA"/>
</dbReference>
<evidence type="ECO:0000256" key="5">
    <source>
        <dbReference type="ARBA" id="ARBA00022692"/>
    </source>
</evidence>
<evidence type="ECO:0000313" key="10">
    <source>
        <dbReference type="EMBL" id="AHH07195.1"/>
    </source>
</evidence>
<keyword evidence="3 8" id="KW-0813">Transport</keyword>
<evidence type="ECO:0000256" key="7">
    <source>
        <dbReference type="ARBA" id="ARBA00023136"/>
    </source>
</evidence>
<dbReference type="InterPro" id="IPR045018">
    <property type="entry name" value="Azg-like"/>
</dbReference>
<evidence type="ECO:0000256" key="2">
    <source>
        <dbReference type="ARBA" id="ARBA00005697"/>
    </source>
</evidence>
<evidence type="ECO:0000256" key="8">
    <source>
        <dbReference type="PIRNR" id="PIRNR005353"/>
    </source>
</evidence>
<feature type="transmembrane region" description="Helical" evidence="9">
    <location>
        <begin position="109"/>
        <end position="129"/>
    </location>
</feature>
<comment type="subcellular location">
    <subcellularLocation>
        <location evidence="1 8">Cell membrane</location>
        <topology evidence="1 8">Multi-pass membrane protein</topology>
    </subcellularLocation>
</comment>
<dbReference type="Pfam" id="PF00860">
    <property type="entry name" value="Xan_ur_permease"/>
    <property type="match status" value="1"/>
</dbReference>
<geneLocation type="plasmid" evidence="10">
    <name>unnamed</name>
</geneLocation>
<feature type="transmembrane region" description="Helical" evidence="9">
    <location>
        <begin position="268"/>
        <end position="291"/>
    </location>
</feature>
<feature type="transmembrane region" description="Helical" evidence="9">
    <location>
        <begin position="141"/>
        <end position="161"/>
    </location>
</feature>
<evidence type="ECO:0000256" key="4">
    <source>
        <dbReference type="ARBA" id="ARBA00022475"/>
    </source>
</evidence>
<dbReference type="InterPro" id="IPR006043">
    <property type="entry name" value="NCS2"/>
</dbReference>
<keyword evidence="7 8" id="KW-0472">Membrane</keyword>
<dbReference type="InterPro" id="IPR026033">
    <property type="entry name" value="Azg-like_bact_archaea"/>
</dbReference>
<feature type="transmembrane region" description="Helical" evidence="9">
    <location>
        <begin position="69"/>
        <end position="88"/>
    </location>
</feature>
<feature type="transmembrane region" description="Helical" evidence="9">
    <location>
        <begin position="224"/>
        <end position="247"/>
    </location>
</feature>
<keyword evidence="10" id="KW-0614">Plasmid</keyword>
<comment type="similarity">
    <text evidence="2 8">Belongs to the nucleobase:cation symporter-2 (NCS2) (TC 2.A.40) family. Azg-like subfamily.</text>
</comment>
<dbReference type="PANTHER" id="PTHR43337">
    <property type="entry name" value="XANTHINE/URACIL PERMEASE C887.17-RELATED"/>
    <property type="match status" value="1"/>
</dbReference>
<dbReference type="PIRSF" id="PIRSF005353">
    <property type="entry name" value="PbuG"/>
    <property type="match status" value="1"/>
</dbReference>
<keyword evidence="4 8" id="KW-1003">Cell membrane</keyword>
<evidence type="ECO:0000256" key="6">
    <source>
        <dbReference type="ARBA" id="ARBA00022989"/>
    </source>
</evidence>
<dbReference type="PANTHER" id="PTHR43337:SF1">
    <property type="entry name" value="XANTHINE_URACIL PERMEASE C887.17-RELATED"/>
    <property type="match status" value="1"/>
</dbReference>
<reference evidence="10" key="1">
    <citation type="submission" date="2013-02" db="EMBL/GenBank/DDBJ databases">
        <title>Comparative genomics of Borrelia species.</title>
        <authorList>
            <person name="Schwan T.G."/>
            <person name="Raffel S.J."/>
            <person name="Porcella S.F."/>
        </authorList>
    </citation>
    <scope>NUCLEOTIDE SEQUENCE</scope>
    <source>
        <strain evidence="10">DOU</strain>
        <plasmid evidence="10">unnamed</plasmid>
    </source>
</reference>
<protein>
    <submittedName>
        <fullName evidence="10">Guanine-hypoxanthine permease</fullName>
    </submittedName>
</protein>
<feature type="transmembrane region" description="Helical" evidence="9">
    <location>
        <begin position="311"/>
        <end position="341"/>
    </location>
</feature>
<evidence type="ECO:0000256" key="9">
    <source>
        <dbReference type="SAM" id="Phobius"/>
    </source>
</evidence>
<gene>
    <name evidence="10" type="ORF">BCD_1129</name>
</gene>
<accession>W5SJV9</accession>
<feature type="transmembrane region" description="Helical" evidence="9">
    <location>
        <begin position="362"/>
        <end position="388"/>
    </location>
</feature>
<feature type="transmembrane region" description="Helical" evidence="9">
    <location>
        <begin position="168"/>
        <end position="185"/>
    </location>
</feature>
<feature type="transmembrane region" description="Helical" evidence="9">
    <location>
        <begin position="12"/>
        <end position="34"/>
    </location>
</feature>
<keyword evidence="6 8" id="KW-1133">Transmembrane helix</keyword>
<evidence type="ECO:0000256" key="3">
    <source>
        <dbReference type="ARBA" id="ARBA00022448"/>
    </source>
</evidence>
<organism evidence="10">
    <name type="scientific">Borrelia crocidurae DOU</name>
    <dbReference type="NCBI Taxonomy" id="1293575"/>
    <lineage>
        <taxon>Bacteria</taxon>
        <taxon>Pseudomonadati</taxon>
        <taxon>Spirochaetota</taxon>
        <taxon>Spirochaetia</taxon>
        <taxon>Spirochaetales</taxon>
        <taxon>Borreliaceae</taxon>
        <taxon>Borrelia</taxon>
    </lineage>
</organism>
<keyword evidence="5 8" id="KW-0812">Transmembrane</keyword>
<dbReference type="GO" id="GO:0005345">
    <property type="term" value="F:purine nucleobase transmembrane transporter activity"/>
    <property type="evidence" value="ECO:0007669"/>
    <property type="project" value="TreeGrafter"/>
</dbReference>
<proteinExistence type="inferred from homology"/>
<sequence length="421" mass="45841">MSMAYIIAVNPAILSNAGMPLGALVTATCITAGLSSILMGFFANMPLSLASGMVINAFFAFSVVKGMNIPWEVALAAVFVEGIIFIVLSVSKMRESIINALPINLKYSISVGIGYFITFIGFVNIGILIKNEATLVSLGNLMNLKVFLTFIGIILICIFELKKIRGSILLSMCITTIIAWAYALLDKERALELGFLLPDGFLRYESVSPIFNKMNFDYLFNEHIWTFVWIVFILLFNDLFDTVGTLIGVATKGNMIDNTGKVRNATKVLLVDAIATTFGAVMGVSTVTTYIESSTGISEGGRTGLTAVVTGILFILSIFFSPLFIAVPSSATSAALIYVGFLMCSGIRKIDFSNTKESFPSFLILFLIPLTYSISTGIGIGIIVYVFLNIFYSCFKGERIKISLVMLILSCIFILKLVFSH</sequence>
<dbReference type="AlphaFoldDB" id="W5SJV9"/>
<name>W5SJV9_9SPIR</name>
<dbReference type="GO" id="GO:0005886">
    <property type="term" value="C:plasma membrane"/>
    <property type="evidence" value="ECO:0007669"/>
    <property type="project" value="UniProtKB-SubCell"/>
</dbReference>